<dbReference type="UniPathway" id="UPA00035">
    <property type="reaction ID" value="UER00042"/>
</dbReference>
<dbReference type="KEGG" id="hae:halTADL_0888"/>
<evidence type="ECO:0000256" key="5">
    <source>
        <dbReference type="ARBA" id="ARBA00022822"/>
    </source>
</evidence>
<dbReference type="PANTHER" id="PTHR42894:SF1">
    <property type="entry name" value="N-(5'-PHOSPHORIBOSYL)ANTHRANILATE ISOMERASE"/>
    <property type="match status" value="1"/>
</dbReference>
<dbReference type="RefSeq" id="WP_089671686.1">
    <property type="nucleotide sequence ID" value="NZ_CP024845.1"/>
</dbReference>
<dbReference type="Proteomes" id="UP000198888">
    <property type="component" value="Unassembled WGS sequence"/>
</dbReference>
<keyword evidence="7 8" id="KW-0413">Isomerase</keyword>
<gene>
    <name evidence="8" type="primary">trpF</name>
    <name evidence="10" type="ORF">SAMN05444271_10794</name>
</gene>
<keyword evidence="4 8" id="KW-0028">Amino-acid biosynthesis</keyword>
<dbReference type="InterPro" id="IPR013785">
    <property type="entry name" value="Aldolase_TIM"/>
</dbReference>
<accession>A0A2H4PZZ0</accession>
<dbReference type="GeneID" id="35001701"/>
<keyword evidence="11" id="KW-1185">Reference proteome</keyword>
<dbReference type="Gene3D" id="3.20.20.70">
    <property type="entry name" value="Aldolase class I"/>
    <property type="match status" value="1"/>
</dbReference>
<accession>A0A1H6TJT1</accession>
<dbReference type="PANTHER" id="PTHR42894">
    <property type="entry name" value="N-(5'-PHOSPHORIBOSYL)ANTHRANILATE ISOMERASE"/>
    <property type="match status" value="1"/>
</dbReference>
<dbReference type="InterPro" id="IPR044643">
    <property type="entry name" value="TrpF_fam"/>
</dbReference>
<protein>
    <recommendedName>
        <fullName evidence="8">N-(5'-phosphoribosyl)anthranilate isomerase</fullName>
        <shortName evidence="8">PRAI</shortName>
        <ecNumber evidence="8">5.3.1.24</ecNumber>
    </recommendedName>
</protein>
<comment type="catalytic activity">
    <reaction evidence="1 8">
        <text>N-(5-phospho-beta-D-ribosyl)anthranilate = 1-(2-carboxyphenylamino)-1-deoxy-D-ribulose 5-phosphate</text>
        <dbReference type="Rhea" id="RHEA:21540"/>
        <dbReference type="ChEBI" id="CHEBI:18277"/>
        <dbReference type="ChEBI" id="CHEBI:58613"/>
        <dbReference type="EC" id="5.3.1.24"/>
    </reaction>
</comment>
<dbReference type="Pfam" id="PF00697">
    <property type="entry name" value="PRAI"/>
    <property type="match status" value="1"/>
</dbReference>
<evidence type="ECO:0000256" key="3">
    <source>
        <dbReference type="ARBA" id="ARBA00007571"/>
    </source>
</evidence>
<reference evidence="10 11" key="1">
    <citation type="submission" date="2016-10" db="EMBL/GenBank/DDBJ databases">
        <authorList>
            <person name="de Groot N.N."/>
        </authorList>
    </citation>
    <scope>NUCLEOTIDE SEQUENCE [LARGE SCALE GENOMIC DNA]</scope>
    <source>
        <strain evidence="10 11">DSM 22187</strain>
    </source>
</reference>
<dbReference type="AlphaFoldDB" id="A0A1H6TJT1"/>
<dbReference type="EMBL" id="FNYR01000007">
    <property type="protein sequence ID" value="SEI76012.1"/>
    <property type="molecule type" value="Genomic_DNA"/>
</dbReference>
<dbReference type="InterPro" id="IPR001240">
    <property type="entry name" value="PRAI_dom"/>
</dbReference>
<keyword evidence="5 8" id="KW-0822">Tryptophan biosynthesis</keyword>
<evidence type="ECO:0000256" key="4">
    <source>
        <dbReference type="ARBA" id="ARBA00022605"/>
    </source>
</evidence>
<proteinExistence type="inferred from homology"/>
<evidence type="ECO:0000256" key="8">
    <source>
        <dbReference type="HAMAP-Rule" id="MF_00135"/>
    </source>
</evidence>
<evidence type="ECO:0000313" key="10">
    <source>
        <dbReference type="EMBL" id="SEI76012.1"/>
    </source>
</evidence>
<evidence type="ECO:0000313" key="11">
    <source>
        <dbReference type="Proteomes" id="UP000198888"/>
    </source>
</evidence>
<dbReference type="CDD" id="cd00405">
    <property type="entry name" value="PRAI"/>
    <property type="match status" value="1"/>
</dbReference>
<dbReference type="STRING" id="1073996.SAMN05444271_10794"/>
<dbReference type="InterPro" id="IPR011060">
    <property type="entry name" value="RibuloseP-bd_barrel"/>
</dbReference>
<evidence type="ECO:0000256" key="6">
    <source>
        <dbReference type="ARBA" id="ARBA00023141"/>
    </source>
</evidence>
<keyword evidence="6 8" id="KW-0057">Aromatic amino acid biosynthesis</keyword>
<dbReference type="HAMAP" id="MF_00135">
    <property type="entry name" value="PRAI"/>
    <property type="match status" value="1"/>
</dbReference>
<dbReference type="OrthoDB" id="27513at2157"/>
<evidence type="ECO:0000259" key="9">
    <source>
        <dbReference type="Pfam" id="PF00697"/>
    </source>
</evidence>
<name>A0A1H6TJT1_9EURY</name>
<comment type="similarity">
    <text evidence="3 8">Belongs to the TrpF family.</text>
</comment>
<evidence type="ECO:0000256" key="7">
    <source>
        <dbReference type="ARBA" id="ARBA00023235"/>
    </source>
</evidence>
<sequence>MARVKICGLTDPADLRAAIEAGADAVGIISSVSVDTPREVDRGTAAELVAEVPPFVTATLVTMPEDADHAVDLIRAIRPDAIQLHGEFDSDDIGYIRAETGIKVIPAIDYTDTERAHELDAAADAILVDSTTEDGAGGTGETHDWESTADLAETLTSPVVLAGGLTPDNVAEAVRVAAPFAVDVASGVEREPGQKDHTALATFVQNAGRELEVPV</sequence>
<organism evidence="10 11">
    <name type="scientific">Halohasta litchfieldiae</name>
    <dbReference type="NCBI Taxonomy" id="1073996"/>
    <lineage>
        <taxon>Archaea</taxon>
        <taxon>Methanobacteriati</taxon>
        <taxon>Methanobacteriota</taxon>
        <taxon>Stenosarchaea group</taxon>
        <taxon>Halobacteria</taxon>
        <taxon>Halobacteriales</taxon>
        <taxon>Haloferacaceae</taxon>
        <taxon>Halohasta</taxon>
    </lineage>
</organism>
<feature type="domain" description="N-(5'phosphoribosyl) anthranilate isomerase (PRAI)" evidence="9">
    <location>
        <begin position="4"/>
        <end position="206"/>
    </location>
</feature>
<evidence type="ECO:0000256" key="1">
    <source>
        <dbReference type="ARBA" id="ARBA00001164"/>
    </source>
</evidence>
<dbReference type="EC" id="5.3.1.24" evidence="8"/>
<dbReference type="GO" id="GO:0000162">
    <property type="term" value="P:L-tryptophan biosynthetic process"/>
    <property type="evidence" value="ECO:0007669"/>
    <property type="project" value="UniProtKB-UniRule"/>
</dbReference>
<dbReference type="SUPFAM" id="SSF51366">
    <property type="entry name" value="Ribulose-phoshate binding barrel"/>
    <property type="match status" value="1"/>
</dbReference>
<evidence type="ECO:0000256" key="2">
    <source>
        <dbReference type="ARBA" id="ARBA00004664"/>
    </source>
</evidence>
<comment type="pathway">
    <text evidence="2 8">Amino-acid biosynthesis; L-tryptophan biosynthesis; L-tryptophan from chorismate: step 3/5.</text>
</comment>
<dbReference type="GO" id="GO:0004640">
    <property type="term" value="F:phosphoribosylanthranilate isomerase activity"/>
    <property type="evidence" value="ECO:0007669"/>
    <property type="project" value="UniProtKB-UniRule"/>
</dbReference>